<feature type="active site" description="Proton acceptor" evidence="7 8">
    <location>
        <position position="190"/>
    </location>
</feature>
<dbReference type="NCBIfam" id="TIGR00222">
    <property type="entry name" value="panB"/>
    <property type="match status" value="1"/>
</dbReference>
<evidence type="ECO:0000256" key="4">
    <source>
        <dbReference type="ARBA" id="ARBA00022655"/>
    </source>
</evidence>
<evidence type="ECO:0000313" key="12">
    <source>
        <dbReference type="Proteomes" id="UP000182771"/>
    </source>
</evidence>
<dbReference type="InterPro" id="IPR003700">
    <property type="entry name" value="Pantoate_hydroxy_MeTrfase"/>
</dbReference>
<sequence length="272" mass="29517">MSVSKKETKRVTVQTLHAMKAKGEKITMLTAYDYTMAKIIDGAGIDIILVGDSAANVMAGYETTLPMTLDAMIYHASAVVRACARALVVADLPFGTYQSDPQRALDSAIRMMKESGAQAVKLEGGREIGEGIRRILDAGIPVIGHLGLTPQSINKFGGYGLRAKEQAEAQKLKEDAHYLQELGCSAIVLEKIPAALAKEVTQSLSVPTIGIGAGHEVDGQVLVSQDFFGMFVDYKPKFVRQYLNLHELMTGAVSQYITDVKAQMFPNESEQY</sequence>
<dbReference type="GO" id="GO:0008168">
    <property type="term" value="F:methyltransferase activity"/>
    <property type="evidence" value="ECO:0007669"/>
    <property type="project" value="UniProtKB-KW"/>
</dbReference>
<dbReference type="Proteomes" id="UP000182771">
    <property type="component" value="Unassembled WGS sequence"/>
</dbReference>
<keyword evidence="12" id="KW-1185">Reference proteome</keyword>
<evidence type="ECO:0000256" key="1">
    <source>
        <dbReference type="ARBA" id="ARBA00005033"/>
    </source>
</evidence>
<dbReference type="PIRSF" id="PIRSF000388">
    <property type="entry name" value="Pantoate_hydroxy_MeTrfase"/>
    <property type="match status" value="1"/>
</dbReference>
<evidence type="ECO:0000256" key="6">
    <source>
        <dbReference type="ARBA" id="ARBA00056497"/>
    </source>
</evidence>
<dbReference type="GO" id="GO:0015940">
    <property type="term" value="P:pantothenate biosynthetic process"/>
    <property type="evidence" value="ECO:0007669"/>
    <property type="project" value="UniProtKB-UniRule"/>
</dbReference>
<comment type="caution">
    <text evidence="11">The sequence shown here is derived from an EMBL/GenBank/DDBJ whole genome shotgun (WGS) entry which is preliminary data.</text>
</comment>
<dbReference type="Pfam" id="PF02548">
    <property type="entry name" value="Pantoate_transf"/>
    <property type="match status" value="1"/>
</dbReference>
<feature type="binding site" evidence="7 9">
    <location>
        <position position="121"/>
    </location>
    <ligand>
        <name>3-methyl-2-oxobutanoate</name>
        <dbReference type="ChEBI" id="CHEBI:11851"/>
    </ligand>
</feature>
<evidence type="ECO:0000256" key="7">
    <source>
        <dbReference type="HAMAP-Rule" id="MF_00156"/>
    </source>
</evidence>
<dbReference type="PANTHER" id="PTHR20881:SF0">
    <property type="entry name" value="3-METHYL-2-OXOBUTANOATE HYDROXYMETHYLTRANSFERASE"/>
    <property type="match status" value="1"/>
</dbReference>
<dbReference type="GeneID" id="85017875"/>
<organism evidence="11 12">
    <name type="scientific">Capnocytophaga granulosa</name>
    <dbReference type="NCBI Taxonomy" id="45242"/>
    <lineage>
        <taxon>Bacteria</taxon>
        <taxon>Pseudomonadati</taxon>
        <taxon>Bacteroidota</taxon>
        <taxon>Flavobacteriia</taxon>
        <taxon>Flavobacteriales</taxon>
        <taxon>Flavobacteriaceae</taxon>
        <taxon>Capnocytophaga</taxon>
    </lineage>
</organism>
<keyword evidence="7" id="KW-0963">Cytoplasm</keyword>
<dbReference type="GO" id="GO:0032259">
    <property type="term" value="P:methylation"/>
    <property type="evidence" value="ECO:0007669"/>
    <property type="project" value="UniProtKB-KW"/>
</dbReference>
<evidence type="ECO:0000256" key="5">
    <source>
        <dbReference type="ARBA" id="ARBA00022679"/>
    </source>
</evidence>
<keyword evidence="11" id="KW-0489">Methyltransferase</keyword>
<feature type="binding site" evidence="7 9">
    <location>
        <position position="91"/>
    </location>
    <ligand>
        <name>3-methyl-2-oxobutanoate</name>
        <dbReference type="ChEBI" id="CHEBI:11851"/>
    </ligand>
</feature>
<dbReference type="UniPathway" id="UPA00028">
    <property type="reaction ID" value="UER00003"/>
</dbReference>
<dbReference type="PANTHER" id="PTHR20881">
    <property type="entry name" value="3-METHYL-2-OXOBUTANOATE HYDROXYMETHYLTRANSFERASE"/>
    <property type="match status" value="1"/>
</dbReference>
<dbReference type="NCBIfam" id="NF001452">
    <property type="entry name" value="PRK00311.1"/>
    <property type="match status" value="1"/>
</dbReference>
<dbReference type="InterPro" id="IPR040442">
    <property type="entry name" value="Pyrv_kinase-like_dom_sf"/>
</dbReference>
<evidence type="ECO:0000256" key="9">
    <source>
        <dbReference type="PIRSR" id="PIRSR000388-2"/>
    </source>
</evidence>
<comment type="function">
    <text evidence="6 7">Catalyzes the reversible reaction in which hydroxymethyl group from 5,10-methylenetetrahydrofolate is transferred onto alpha-ketoisovalerate to form ketopantoate.</text>
</comment>
<dbReference type="GO" id="GO:0003864">
    <property type="term" value="F:3-methyl-2-oxobutanoate hydroxymethyltransferase activity"/>
    <property type="evidence" value="ECO:0007669"/>
    <property type="project" value="UniProtKB-UniRule"/>
</dbReference>
<feature type="binding site" evidence="7 10">
    <location>
        <position position="91"/>
    </location>
    <ligand>
        <name>Mg(2+)</name>
        <dbReference type="ChEBI" id="CHEBI:18420"/>
    </ligand>
</feature>
<comment type="subcellular location">
    <subcellularLocation>
        <location evidence="7">Cytoplasm</location>
    </subcellularLocation>
</comment>
<dbReference type="Gene3D" id="3.20.20.60">
    <property type="entry name" value="Phosphoenolpyruvate-binding domains"/>
    <property type="match status" value="1"/>
</dbReference>
<evidence type="ECO:0000256" key="2">
    <source>
        <dbReference type="ARBA" id="ARBA00008676"/>
    </source>
</evidence>
<evidence type="ECO:0000256" key="8">
    <source>
        <dbReference type="PIRSR" id="PIRSR000388-1"/>
    </source>
</evidence>
<evidence type="ECO:0000256" key="3">
    <source>
        <dbReference type="ARBA" id="ARBA00011424"/>
    </source>
</evidence>
<comment type="similarity">
    <text evidence="2 7">Belongs to the PanB family.</text>
</comment>
<protein>
    <recommendedName>
        <fullName evidence="7">3-methyl-2-oxobutanoate hydroxymethyltransferase</fullName>
        <ecNumber evidence="7">2.1.2.11</ecNumber>
    </recommendedName>
    <alternativeName>
        <fullName evidence="7">Ketopantoate hydroxymethyltransferase</fullName>
        <shortName evidence="7">KPHMT</shortName>
    </alternativeName>
</protein>
<comment type="catalytic activity">
    <reaction evidence="7">
        <text>(6R)-5,10-methylene-5,6,7,8-tetrahydrofolate + 3-methyl-2-oxobutanoate + H2O = 2-dehydropantoate + (6S)-5,6,7,8-tetrahydrofolate</text>
        <dbReference type="Rhea" id="RHEA:11824"/>
        <dbReference type="ChEBI" id="CHEBI:11561"/>
        <dbReference type="ChEBI" id="CHEBI:11851"/>
        <dbReference type="ChEBI" id="CHEBI:15377"/>
        <dbReference type="ChEBI" id="CHEBI:15636"/>
        <dbReference type="ChEBI" id="CHEBI:57453"/>
        <dbReference type="EC" id="2.1.2.11"/>
    </reaction>
</comment>
<gene>
    <name evidence="7" type="primary">panB</name>
    <name evidence="11" type="ORF">SAMN05444420_101255</name>
</gene>
<dbReference type="CDD" id="cd06557">
    <property type="entry name" value="KPHMT-like"/>
    <property type="match status" value="1"/>
</dbReference>
<keyword evidence="4 7" id="KW-0566">Pantothenate biosynthesis</keyword>
<name>A0A1H2QTS1_9FLAO</name>
<reference evidence="11 12" key="1">
    <citation type="submission" date="2016-10" db="EMBL/GenBank/DDBJ databases">
        <authorList>
            <person name="Varghese N."/>
            <person name="Submissions S."/>
        </authorList>
    </citation>
    <scope>NUCLEOTIDE SEQUENCE [LARGE SCALE GENOMIC DNA]</scope>
    <source>
        <strain evidence="11 12">DSM 11449</strain>
    </source>
</reference>
<feature type="binding site" evidence="7 9">
    <location>
        <begin position="52"/>
        <end position="53"/>
    </location>
    <ligand>
        <name>3-methyl-2-oxobutanoate</name>
        <dbReference type="ChEBI" id="CHEBI:11851"/>
    </ligand>
</feature>
<comment type="cofactor">
    <cofactor evidence="7 10">
        <name>Mg(2+)</name>
        <dbReference type="ChEBI" id="CHEBI:18420"/>
    </cofactor>
    <text evidence="7 10">Binds 1 Mg(2+) ion per subunit.</text>
</comment>
<comment type="subunit">
    <text evidence="3 7">Homodecamer; pentamer of dimers.</text>
</comment>
<feature type="binding site" evidence="7 10">
    <location>
        <position position="52"/>
    </location>
    <ligand>
        <name>Mg(2+)</name>
        <dbReference type="ChEBI" id="CHEBI:18420"/>
    </ligand>
</feature>
<evidence type="ECO:0000313" key="11">
    <source>
        <dbReference type="EMBL" id="SDW10541.1"/>
    </source>
</evidence>
<evidence type="ECO:0000256" key="10">
    <source>
        <dbReference type="PIRSR" id="PIRSR000388-3"/>
    </source>
</evidence>
<dbReference type="HAMAP" id="MF_00156">
    <property type="entry name" value="PanB"/>
    <property type="match status" value="1"/>
</dbReference>
<dbReference type="RefSeq" id="WP_016419548.1">
    <property type="nucleotide sequence ID" value="NZ_FNND01000001.1"/>
</dbReference>
<keyword evidence="7 10" id="KW-0460">Magnesium</keyword>
<keyword evidence="5 7" id="KW-0808">Transferase</keyword>
<dbReference type="AlphaFoldDB" id="A0A1H2QTS1"/>
<feature type="binding site" evidence="7 10">
    <location>
        <position position="123"/>
    </location>
    <ligand>
        <name>Mg(2+)</name>
        <dbReference type="ChEBI" id="CHEBI:18420"/>
    </ligand>
</feature>
<proteinExistence type="inferred from homology"/>
<dbReference type="EC" id="2.1.2.11" evidence="7"/>
<dbReference type="EMBL" id="FNND01000001">
    <property type="protein sequence ID" value="SDW10541.1"/>
    <property type="molecule type" value="Genomic_DNA"/>
</dbReference>
<dbReference type="GO" id="GO:0005737">
    <property type="term" value="C:cytoplasm"/>
    <property type="evidence" value="ECO:0007669"/>
    <property type="project" value="UniProtKB-SubCell"/>
</dbReference>
<dbReference type="OrthoDB" id="9781789at2"/>
<comment type="pathway">
    <text evidence="1 7">Cofactor biosynthesis; (R)-pantothenate biosynthesis; (R)-pantoate from 3-methyl-2-oxobutanoate: step 1/2.</text>
</comment>
<dbReference type="FunFam" id="3.20.20.60:FF:000003">
    <property type="entry name" value="3-methyl-2-oxobutanoate hydroxymethyltransferase"/>
    <property type="match status" value="1"/>
</dbReference>
<dbReference type="SUPFAM" id="SSF51621">
    <property type="entry name" value="Phosphoenolpyruvate/pyruvate domain"/>
    <property type="match status" value="1"/>
</dbReference>
<dbReference type="GO" id="GO:0000287">
    <property type="term" value="F:magnesium ion binding"/>
    <property type="evidence" value="ECO:0007669"/>
    <property type="project" value="TreeGrafter"/>
</dbReference>
<accession>A0A1H2QTS1</accession>
<dbReference type="InterPro" id="IPR015813">
    <property type="entry name" value="Pyrv/PenolPyrv_kinase-like_dom"/>
</dbReference>
<keyword evidence="7 10" id="KW-0479">Metal-binding</keyword>